<evidence type="ECO:0000256" key="5">
    <source>
        <dbReference type="ARBA" id="ARBA00023033"/>
    </source>
</evidence>
<dbReference type="SUPFAM" id="SSF48264">
    <property type="entry name" value="Cytochrome P450"/>
    <property type="match status" value="1"/>
</dbReference>
<dbReference type="GO" id="GO:0016705">
    <property type="term" value="F:oxidoreductase activity, acting on paired donors, with incorporation or reduction of molecular oxygen"/>
    <property type="evidence" value="ECO:0007669"/>
    <property type="project" value="InterPro"/>
</dbReference>
<evidence type="ECO:0000256" key="2">
    <source>
        <dbReference type="ARBA" id="ARBA00022723"/>
    </source>
</evidence>
<dbReference type="InterPro" id="IPR002401">
    <property type="entry name" value="Cyt_P450_E_grp-I"/>
</dbReference>
<dbReference type="EMBL" id="KX264276">
    <property type="protein sequence ID" value="ANM86574.1"/>
    <property type="molecule type" value="Genomic_DNA"/>
</dbReference>
<dbReference type="CDD" id="cd11065">
    <property type="entry name" value="CYP64-like"/>
    <property type="match status" value="1"/>
</dbReference>
<comment type="similarity">
    <text evidence="1">Belongs to the cytochrome P450 family.</text>
</comment>
<keyword evidence="7" id="KW-0472">Membrane</keyword>
<keyword evidence="5" id="KW-0503">Monooxygenase</keyword>
<keyword evidence="2 6" id="KW-0479">Metal-binding</keyword>
<dbReference type="PANTHER" id="PTHR46300:SF2">
    <property type="entry name" value="CYTOCHROME P450 MONOOXYGENASE ALNH-RELATED"/>
    <property type="match status" value="1"/>
</dbReference>
<dbReference type="PANTHER" id="PTHR46300">
    <property type="entry name" value="P450, PUTATIVE (EUROFUNG)-RELATED-RELATED"/>
    <property type="match status" value="1"/>
</dbReference>
<keyword evidence="7" id="KW-1133">Transmembrane helix</keyword>
<keyword evidence="4 6" id="KW-0408">Iron</keyword>
<dbReference type="InterPro" id="IPR050364">
    <property type="entry name" value="Cytochrome_P450_fung"/>
</dbReference>
<evidence type="ECO:0000256" key="4">
    <source>
        <dbReference type="ARBA" id="ARBA00023004"/>
    </source>
</evidence>
<sequence length="526" mass="60113">MDHELVKALLLLVVVGNIFYGLYCIFTIGKRGRGLPPGPPTIPVLGNEHQIPAADGHFLLTEWSRKYGGIFSLKRFTNTTLVISDRKLIKSLLDKKSNIFSNRPASIVAELITQGDHLLIMNYGETWRKIRKIVHQYFMEPMCEKQHIHVQHAEAIQMVHDFLQHPENHMEHPKRYSNSITNSLVFGIRTKTIDSEYMSRLFALMDKWSLVMELGATPPVDSFPLLKWVPQRLLGNWRTRAEEVGAMMKSLYTEVLHQVEERRALGINRDSFMDRVLDQQEKNHLSRNELYFLGGVLMEGGSDTSSSLILAIVLAMMAYPQVQERAHAEIDTAIGENRSPEWSDFSKLPYINMIIKESHRWRPVSPLGVSHALAEDYEVDDMLLPKGSTVVLNVWAMHHDEGTWKDPQHFIPERFESYPALASSYTSSGEWDKRDHFGYGAGRRICPGIHLAERNLFIGVAKLLWAFKFGVKEGAVINTSAETGLSQGFLHCVKEYGSSITLRSEAKRETIMREFEEARTVFARYE</sequence>
<keyword evidence="7" id="KW-0812">Transmembrane</keyword>
<dbReference type="Gene3D" id="1.10.630.10">
    <property type="entry name" value="Cytochrome P450"/>
    <property type="match status" value="1"/>
</dbReference>
<dbReference type="InterPro" id="IPR001128">
    <property type="entry name" value="Cyt_P450"/>
</dbReference>
<dbReference type="PRINTS" id="PR00463">
    <property type="entry name" value="EP450I"/>
</dbReference>
<dbReference type="AlphaFoldDB" id="A0A1Z1CBK8"/>
<dbReference type="EMBL" id="MG777507">
    <property type="protein sequence ID" value="AUW31357.1"/>
    <property type="molecule type" value="Genomic_DNA"/>
</dbReference>
<evidence type="ECO:0000256" key="7">
    <source>
        <dbReference type="SAM" id="Phobius"/>
    </source>
</evidence>
<dbReference type="GO" id="GO:0020037">
    <property type="term" value="F:heme binding"/>
    <property type="evidence" value="ECO:0007669"/>
    <property type="project" value="InterPro"/>
</dbReference>
<dbReference type="GO" id="GO:0005506">
    <property type="term" value="F:iron ion binding"/>
    <property type="evidence" value="ECO:0007669"/>
    <property type="project" value="InterPro"/>
</dbReference>
<accession>A0A1Z1CBK8</accession>
<evidence type="ECO:0000256" key="3">
    <source>
        <dbReference type="ARBA" id="ARBA00023002"/>
    </source>
</evidence>
<evidence type="ECO:0000313" key="9">
    <source>
        <dbReference type="EMBL" id="AUW31357.1"/>
    </source>
</evidence>
<keyword evidence="3" id="KW-0560">Oxidoreductase</keyword>
<evidence type="ECO:0000256" key="1">
    <source>
        <dbReference type="ARBA" id="ARBA00010617"/>
    </source>
</evidence>
<proteinExistence type="inferred from homology"/>
<evidence type="ECO:0000256" key="6">
    <source>
        <dbReference type="PIRSR" id="PIRSR602401-1"/>
    </source>
</evidence>
<feature type="transmembrane region" description="Helical" evidence="7">
    <location>
        <begin position="6"/>
        <end position="26"/>
    </location>
</feature>
<evidence type="ECO:0000313" key="8">
    <source>
        <dbReference type="EMBL" id="ANM86574.1"/>
    </source>
</evidence>
<comment type="cofactor">
    <cofactor evidence="6">
        <name>heme</name>
        <dbReference type="ChEBI" id="CHEBI:30413"/>
    </cofactor>
</comment>
<name>A0A1Z1CBK8_CLAUC</name>
<dbReference type="GO" id="GO:0004497">
    <property type="term" value="F:monooxygenase activity"/>
    <property type="evidence" value="ECO:0007669"/>
    <property type="project" value="UniProtKB-KW"/>
</dbReference>
<dbReference type="Pfam" id="PF00067">
    <property type="entry name" value="p450"/>
    <property type="match status" value="1"/>
</dbReference>
<feature type="binding site" description="axial binding residue" evidence="6">
    <location>
        <position position="446"/>
    </location>
    <ligand>
        <name>heme</name>
        <dbReference type="ChEBI" id="CHEBI:30413"/>
    </ligand>
    <ligandPart>
        <name>Fe</name>
        <dbReference type="ChEBI" id="CHEBI:18248"/>
    </ligandPart>
</feature>
<protein>
    <submittedName>
        <fullName evidence="8">Putative cytochrome p450</fullName>
    </submittedName>
    <submittedName>
        <fullName evidence="9">Putative m-hydroxybenzyl alcohol hydroxylase</fullName>
    </submittedName>
</protein>
<keyword evidence="6" id="KW-0349">Heme</keyword>
<organism evidence="8">
    <name type="scientific">Cladonia uncialis subsp. uncialis</name>
    <dbReference type="NCBI Taxonomy" id="180999"/>
    <lineage>
        <taxon>Eukaryota</taxon>
        <taxon>Fungi</taxon>
        <taxon>Dikarya</taxon>
        <taxon>Ascomycota</taxon>
        <taxon>Pezizomycotina</taxon>
        <taxon>Lecanoromycetes</taxon>
        <taxon>OSLEUM clade</taxon>
        <taxon>Lecanoromycetidae</taxon>
        <taxon>Lecanorales</taxon>
        <taxon>Lecanorineae</taxon>
        <taxon>Cladoniaceae</taxon>
        <taxon>Cladonia</taxon>
    </lineage>
</organism>
<reference evidence="8" key="1">
    <citation type="submission" date="2016-05" db="EMBL/GenBank/DDBJ databases">
        <title>Lichen genome sequencing reveals its rich biosynthetic potential.</title>
        <authorList>
            <person name="Bertrand R.L."/>
            <person name="Abdel-Hameed M."/>
            <person name="Sorensen J.L."/>
        </authorList>
    </citation>
    <scope>NUCLEOTIDE SEQUENCE</scope>
</reference>
<reference evidence="9" key="2">
    <citation type="submission" date="2017-12" db="EMBL/GenBank/DDBJ databases">
        <title>Genome Sequencing Reveals a Rich Biosynthetic Potential.</title>
        <authorList>
            <person name="Bertrand R.L."/>
            <person name="Abdel-Hameed M.E."/>
            <person name="Sorensen J.L."/>
        </authorList>
    </citation>
    <scope>NUCLEOTIDE SEQUENCE</scope>
</reference>
<dbReference type="InterPro" id="IPR036396">
    <property type="entry name" value="Cyt_P450_sf"/>
</dbReference>